<name>A0A5C4THI3_9BACL</name>
<reference evidence="1 2" key="1">
    <citation type="submission" date="2019-05" db="EMBL/GenBank/DDBJ databases">
        <title>We sequenced the genome of Paenibacillus hemerocallicola KCTC 33185 for further insight into its adaptation and study the phylogeny of Paenibacillus.</title>
        <authorList>
            <person name="Narsing Rao M.P."/>
        </authorList>
    </citation>
    <scope>NUCLEOTIDE SEQUENCE [LARGE SCALE GENOMIC DNA]</scope>
    <source>
        <strain evidence="1 2">KCTC 33185</strain>
    </source>
</reference>
<dbReference type="GO" id="GO:0016791">
    <property type="term" value="F:phosphatase activity"/>
    <property type="evidence" value="ECO:0007669"/>
    <property type="project" value="TreeGrafter"/>
</dbReference>
<dbReference type="Pfam" id="PF00300">
    <property type="entry name" value="His_Phos_1"/>
    <property type="match status" value="1"/>
</dbReference>
<accession>A0A5C4THI3</accession>
<dbReference type="InterPro" id="IPR013078">
    <property type="entry name" value="His_Pase_superF_clade-1"/>
</dbReference>
<organism evidence="1 2">
    <name type="scientific">Paenibacillus hemerocallicola</name>
    <dbReference type="NCBI Taxonomy" id="1172614"/>
    <lineage>
        <taxon>Bacteria</taxon>
        <taxon>Bacillati</taxon>
        <taxon>Bacillota</taxon>
        <taxon>Bacilli</taxon>
        <taxon>Bacillales</taxon>
        <taxon>Paenibacillaceae</taxon>
        <taxon>Paenibacillus</taxon>
    </lineage>
</organism>
<dbReference type="SMART" id="SM00855">
    <property type="entry name" value="PGAM"/>
    <property type="match status" value="1"/>
</dbReference>
<dbReference type="EMBL" id="VDCQ01000001">
    <property type="protein sequence ID" value="TNJ68126.1"/>
    <property type="molecule type" value="Genomic_DNA"/>
</dbReference>
<dbReference type="SUPFAM" id="SSF53254">
    <property type="entry name" value="Phosphoglycerate mutase-like"/>
    <property type="match status" value="1"/>
</dbReference>
<evidence type="ECO:0000313" key="2">
    <source>
        <dbReference type="Proteomes" id="UP000307943"/>
    </source>
</evidence>
<dbReference type="AlphaFoldDB" id="A0A5C4THI3"/>
<dbReference type="GO" id="GO:0005737">
    <property type="term" value="C:cytoplasm"/>
    <property type="evidence" value="ECO:0007669"/>
    <property type="project" value="TreeGrafter"/>
</dbReference>
<dbReference type="InterPro" id="IPR029033">
    <property type="entry name" value="His_PPase_superfam"/>
</dbReference>
<dbReference type="CDD" id="cd07067">
    <property type="entry name" value="HP_PGM_like"/>
    <property type="match status" value="1"/>
</dbReference>
<gene>
    <name evidence="1" type="ORF">FE784_00215</name>
</gene>
<dbReference type="Gene3D" id="3.40.50.1240">
    <property type="entry name" value="Phosphoglycerate mutase-like"/>
    <property type="match status" value="1"/>
</dbReference>
<protein>
    <submittedName>
        <fullName evidence="1">Histidine phosphatase family protein</fullName>
    </submittedName>
</protein>
<dbReference type="PANTHER" id="PTHR48100:SF59">
    <property type="entry name" value="ADENOSYLCOBALAMIN_ALPHA-RIBAZOLE PHOSPHATASE"/>
    <property type="match status" value="1"/>
</dbReference>
<dbReference type="OrthoDB" id="2185101at2"/>
<dbReference type="RefSeq" id="WP_139600103.1">
    <property type="nucleotide sequence ID" value="NZ_VDCQ01000001.1"/>
</dbReference>
<dbReference type="PANTHER" id="PTHR48100">
    <property type="entry name" value="BROAD-SPECIFICITY PHOSPHATASE YOR283W-RELATED"/>
    <property type="match status" value="1"/>
</dbReference>
<keyword evidence="2" id="KW-1185">Reference proteome</keyword>
<evidence type="ECO:0000313" key="1">
    <source>
        <dbReference type="EMBL" id="TNJ68126.1"/>
    </source>
</evidence>
<dbReference type="Proteomes" id="UP000307943">
    <property type="component" value="Unassembled WGS sequence"/>
</dbReference>
<dbReference type="InterPro" id="IPR050275">
    <property type="entry name" value="PGM_Phosphatase"/>
</dbReference>
<comment type="caution">
    <text evidence="1">The sequence shown here is derived from an EMBL/GenBank/DDBJ whole genome shotgun (WGS) entry which is preliminary data.</text>
</comment>
<sequence length="188" mass="21953">MNTIIYFIRHAESVFVEGAERERGLTEKGKRDTTIIRDILKDEQIDEFVSSPYKRAVDTIQLLADTANRPIRIEEDLRERQLSAVDLGKDRFFEAKRRAFEEPDYVFPGGESSNEAQHRAIAVISRLLQRHNGKKIAIGTHGDIMTLMLKHYDKTYGFDFWKSTTMPDIYRLEFDPSNRLTGVTRRWK</sequence>
<proteinExistence type="predicted"/>